<feature type="compositionally biased region" description="Polar residues" evidence="1">
    <location>
        <begin position="590"/>
        <end position="607"/>
    </location>
</feature>
<protein>
    <submittedName>
        <fullName evidence="4">GL18915</fullName>
    </submittedName>
</protein>
<dbReference type="EMBL" id="CH479180">
    <property type="protein sequence ID" value="EDW28503.1"/>
    <property type="molecule type" value="Genomic_DNA"/>
</dbReference>
<reference evidence="4 5" key="1">
    <citation type="journal article" date="2007" name="Nature">
        <title>Evolution of genes and genomes on the Drosophila phylogeny.</title>
        <authorList>
            <consortium name="Drosophila 12 Genomes Consortium"/>
            <person name="Clark A.G."/>
            <person name="Eisen M.B."/>
            <person name="Smith D.R."/>
            <person name="Bergman C.M."/>
            <person name="Oliver B."/>
            <person name="Markow T.A."/>
            <person name="Kaufman T.C."/>
            <person name="Kellis M."/>
            <person name="Gelbart W."/>
            <person name="Iyer V.N."/>
            <person name="Pollard D.A."/>
            <person name="Sackton T.B."/>
            <person name="Larracuente A.M."/>
            <person name="Singh N.D."/>
            <person name="Abad J.P."/>
            <person name="Abt D.N."/>
            <person name="Adryan B."/>
            <person name="Aguade M."/>
            <person name="Akashi H."/>
            <person name="Anderson W.W."/>
            <person name="Aquadro C.F."/>
            <person name="Ardell D.H."/>
            <person name="Arguello R."/>
            <person name="Artieri C.G."/>
            <person name="Barbash D.A."/>
            <person name="Barker D."/>
            <person name="Barsanti P."/>
            <person name="Batterham P."/>
            <person name="Batzoglou S."/>
            <person name="Begun D."/>
            <person name="Bhutkar A."/>
            <person name="Blanco E."/>
            <person name="Bosak S.A."/>
            <person name="Bradley R.K."/>
            <person name="Brand A.D."/>
            <person name="Brent M.R."/>
            <person name="Brooks A.N."/>
            <person name="Brown R.H."/>
            <person name="Butlin R.K."/>
            <person name="Caggese C."/>
            <person name="Calvi B.R."/>
            <person name="Bernardo de Carvalho A."/>
            <person name="Caspi A."/>
            <person name="Castrezana S."/>
            <person name="Celniker S.E."/>
            <person name="Chang J.L."/>
            <person name="Chapple C."/>
            <person name="Chatterji S."/>
            <person name="Chinwalla A."/>
            <person name="Civetta A."/>
            <person name="Clifton S.W."/>
            <person name="Comeron J.M."/>
            <person name="Costello J.C."/>
            <person name="Coyne J.A."/>
            <person name="Daub J."/>
            <person name="David R.G."/>
            <person name="Delcher A.L."/>
            <person name="Delehaunty K."/>
            <person name="Do C.B."/>
            <person name="Ebling H."/>
            <person name="Edwards K."/>
            <person name="Eickbush T."/>
            <person name="Evans J.D."/>
            <person name="Filipski A."/>
            <person name="Findeiss S."/>
            <person name="Freyhult E."/>
            <person name="Fulton L."/>
            <person name="Fulton R."/>
            <person name="Garcia A.C."/>
            <person name="Gardiner A."/>
            <person name="Garfield D.A."/>
            <person name="Garvin B.E."/>
            <person name="Gibson G."/>
            <person name="Gilbert D."/>
            <person name="Gnerre S."/>
            <person name="Godfrey J."/>
            <person name="Good R."/>
            <person name="Gotea V."/>
            <person name="Gravely B."/>
            <person name="Greenberg A.J."/>
            <person name="Griffiths-Jones S."/>
            <person name="Gross S."/>
            <person name="Guigo R."/>
            <person name="Gustafson E.A."/>
            <person name="Haerty W."/>
            <person name="Hahn M.W."/>
            <person name="Halligan D.L."/>
            <person name="Halpern A.L."/>
            <person name="Halter G.M."/>
            <person name="Han M.V."/>
            <person name="Heger A."/>
            <person name="Hillier L."/>
            <person name="Hinrichs A.S."/>
            <person name="Holmes I."/>
            <person name="Hoskins R.A."/>
            <person name="Hubisz M.J."/>
            <person name="Hultmark D."/>
            <person name="Huntley M.A."/>
            <person name="Jaffe D.B."/>
            <person name="Jagadeeshan S."/>
            <person name="Jeck W.R."/>
            <person name="Johnson J."/>
            <person name="Jones C.D."/>
            <person name="Jordan W.C."/>
            <person name="Karpen G.H."/>
            <person name="Kataoka E."/>
            <person name="Keightley P.D."/>
            <person name="Kheradpour P."/>
            <person name="Kirkness E.F."/>
            <person name="Koerich L.B."/>
            <person name="Kristiansen K."/>
            <person name="Kudrna D."/>
            <person name="Kulathinal R.J."/>
            <person name="Kumar S."/>
            <person name="Kwok R."/>
            <person name="Lander E."/>
            <person name="Langley C.H."/>
            <person name="Lapoint R."/>
            <person name="Lazzaro B.P."/>
            <person name="Lee S.J."/>
            <person name="Levesque L."/>
            <person name="Li R."/>
            <person name="Lin C.F."/>
            <person name="Lin M.F."/>
            <person name="Lindblad-Toh K."/>
            <person name="Llopart A."/>
            <person name="Long M."/>
            <person name="Low L."/>
            <person name="Lozovsky E."/>
            <person name="Lu J."/>
            <person name="Luo M."/>
            <person name="Machado C.A."/>
            <person name="Makalowski W."/>
            <person name="Marzo M."/>
            <person name="Matsuda M."/>
            <person name="Matzkin L."/>
            <person name="McAllister B."/>
            <person name="McBride C.S."/>
            <person name="McKernan B."/>
            <person name="McKernan K."/>
            <person name="Mendez-Lago M."/>
            <person name="Minx P."/>
            <person name="Mollenhauer M.U."/>
            <person name="Montooth K."/>
            <person name="Mount S.M."/>
            <person name="Mu X."/>
            <person name="Myers E."/>
            <person name="Negre B."/>
            <person name="Newfeld S."/>
            <person name="Nielsen R."/>
            <person name="Noor M.A."/>
            <person name="O'Grady P."/>
            <person name="Pachter L."/>
            <person name="Papaceit M."/>
            <person name="Parisi M.J."/>
            <person name="Parisi M."/>
            <person name="Parts L."/>
            <person name="Pedersen J.S."/>
            <person name="Pesole G."/>
            <person name="Phillippy A.M."/>
            <person name="Ponting C.P."/>
            <person name="Pop M."/>
            <person name="Porcelli D."/>
            <person name="Powell J.R."/>
            <person name="Prohaska S."/>
            <person name="Pruitt K."/>
            <person name="Puig M."/>
            <person name="Quesneville H."/>
            <person name="Ram K.R."/>
            <person name="Rand D."/>
            <person name="Rasmussen M.D."/>
            <person name="Reed L.K."/>
            <person name="Reenan R."/>
            <person name="Reily A."/>
            <person name="Remington K.A."/>
            <person name="Rieger T.T."/>
            <person name="Ritchie M.G."/>
            <person name="Robin C."/>
            <person name="Rogers Y.H."/>
            <person name="Rohde C."/>
            <person name="Rozas J."/>
            <person name="Rubenfield M.J."/>
            <person name="Ruiz A."/>
            <person name="Russo S."/>
            <person name="Salzberg S.L."/>
            <person name="Sanchez-Gracia A."/>
            <person name="Saranga D.J."/>
            <person name="Sato H."/>
            <person name="Schaeffer S.W."/>
            <person name="Schatz M.C."/>
            <person name="Schlenke T."/>
            <person name="Schwartz R."/>
            <person name="Segarra C."/>
            <person name="Singh R.S."/>
            <person name="Sirot L."/>
            <person name="Sirota M."/>
            <person name="Sisneros N.B."/>
            <person name="Smith C.D."/>
            <person name="Smith T.F."/>
            <person name="Spieth J."/>
            <person name="Stage D.E."/>
            <person name="Stark A."/>
            <person name="Stephan W."/>
            <person name="Strausberg R.L."/>
            <person name="Strempel S."/>
            <person name="Sturgill D."/>
            <person name="Sutton G."/>
            <person name="Sutton G.G."/>
            <person name="Tao W."/>
            <person name="Teichmann S."/>
            <person name="Tobari Y.N."/>
            <person name="Tomimura Y."/>
            <person name="Tsolas J.M."/>
            <person name="Valente V.L."/>
            <person name="Venter E."/>
            <person name="Venter J.C."/>
            <person name="Vicario S."/>
            <person name="Vieira F.G."/>
            <person name="Vilella A.J."/>
            <person name="Villasante A."/>
            <person name="Walenz B."/>
            <person name="Wang J."/>
            <person name="Wasserman M."/>
            <person name="Watts T."/>
            <person name="Wilson D."/>
            <person name="Wilson R.K."/>
            <person name="Wing R.A."/>
            <person name="Wolfner M.F."/>
            <person name="Wong A."/>
            <person name="Wong G.K."/>
            <person name="Wu C.I."/>
            <person name="Wu G."/>
            <person name="Yamamoto D."/>
            <person name="Yang H.P."/>
            <person name="Yang S.P."/>
            <person name="Yorke J.A."/>
            <person name="Yoshida K."/>
            <person name="Zdobnov E."/>
            <person name="Zhang P."/>
            <person name="Zhang Y."/>
            <person name="Zimin A.V."/>
            <person name="Baldwin J."/>
            <person name="Abdouelleil A."/>
            <person name="Abdulkadir J."/>
            <person name="Abebe A."/>
            <person name="Abera B."/>
            <person name="Abreu J."/>
            <person name="Acer S.C."/>
            <person name="Aftuck L."/>
            <person name="Alexander A."/>
            <person name="An P."/>
            <person name="Anderson E."/>
            <person name="Anderson S."/>
            <person name="Arachi H."/>
            <person name="Azer M."/>
            <person name="Bachantsang P."/>
            <person name="Barry A."/>
            <person name="Bayul T."/>
            <person name="Berlin A."/>
            <person name="Bessette D."/>
            <person name="Bloom T."/>
            <person name="Blye J."/>
            <person name="Boguslavskiy L."/>
            <person name="Bonnet C."/>
            <person name="Boukhgalter B."/>
            <person name="Bourzgui I."/>
            <person name="Brown A."/>
            <person name="Cahill P."/>
            <person name="Channer S."/>
            <person name="Cheshatsang Y."/>
            <person name="Chuda L."/>
            <person name="Citroen M."/>
            <person name="Collymore A."/>
            <person name="Cooke P."/>
            <person name="Costello M."/>
            <person name="D'Aco K."/>
            <person name="Daza R."/>
            <person name="De Haan G."/>
            <person name="DeGray S."/>
            <person name="DeMaso C."/>
            <person name="Dhargay N."/>
            <person name="Dooley K."/>
            <person name="Dooley E."/>
            <person name="Doricent M."/>
            <person name="Dorje P."/>
            <person name="Dorjee K."/>
            <person name="Dupes A."/>
            <person name="Elong R."/>
            <person name="Falk J."/>
            <person name="Farina A."/>
            <person name="Faro S."/>
            <person name="Ferguson D."/>
            <person name="Fisher S."/>
            <person name="Foley C.D."/>
            <person name="Franke A."/>
            <person name="Friedrich D."/>
            <person name="Gadbois L."/>
            <person name="Gearin G."/>
            <person name="Gearin C.R."/>
            <person name="Giannoukos G."/>
            <person name="Goode T."/>
            <person name="Graham J."/>
            <person name="Grandbois E."/>
            <person name="Grewal S."/>
            <person name="Gyaltsen K."/>
            <person name="Hafez N."/>
            <person name="Hagos B."/>
            <person name="Hall J."/>
            <person name="Henson C."/>
            <person name="Hollinger A."/>
            <person name="Honan T."/>
            <person name="Huard M.D."/>
            <person name="Hughes L."/>
            <person name="Hurhula B."/>
            <person name="Husby M.E."/>
            <person name="Kamat A."/>
            <person name="Kanga B."/>
            <person name="Kashin S."/>
            <person name="Khazanovich D."/>
            <person name="Kisner P."/>
            <person name="Lance K."/>
            <person name="Lara M."/>
            <person name="Lee W."/>
            <person name="Lennon N."/>
            <person name="Letendre F."/>
            <person name="LeVine R."/>
            <person name="Lipovsky A."/>
            <person name="Liu X."/>
            <person name="Liu J."/>
            <person name="Liu S."/>
            <person name="Lokyitsang T."/>
            <person name="Lokyitsang Y."/>
            <person name="Lubonja R."/>
            <person name="Lui A."/>
            <person name="MacDonald P."/>
            <person name="Magnisalis V."/>
            <person name="Maru K."/>
            <person name="Matthews C."/>
            <person name="McCusker W."/>
            <person name="McDonough S."/>
            <person name="Mehta T."/>
            <person name="Meldrim J."/>
            <person name="Meneus L."/>
            <person name="Mihai O."/>
            <person name="Mihalev A."/>
            <person name="Mihova T."/>
            <person name="Mittelman R."/>
            <person name="Mlenga V."/>
            <person name="Montmayeur A."/>
            <person name="Mulrain L."/>
            <person name="Navidi A."/>
            <person name="Naylor J."/>
            <person name="Negash T."/>
            <person name="Nguyen T."/>
            <person name="Nguyen N."/>
            <person name="Nicol R."/>
            <person name="Norbu C."/>
            <person name="Norbu N."/>
            <person name="Novod N."/>
            <person name="O'Neill B."/>
            <person name="Osman S."/>
            <person name="Markiewicz E."/>
            <person name="Oyono O.L."/>
            <person name="Patti C."/>
            <person name="Phunkhang P."/>
            <person name="Pierre F."/>
            <person name="Priest M."/>
            <person name="Raghuraman S."/>
            <person name="Rege F."/>
            <person name="Reyes R."/>
            <person name="Rise C."/>
            <person name="Rogov P."/>
            <person name="Ross K."/>
            <person name="Ryan E."/>
            <person name="Settipalli S."/>
            <person name="Shea T."/>
            <person name="Sherpa N."/>
            <person name="Shi L."/>
            <person name="Shih D."/>
            <person name="Sparrow T."/>
            <person name="Spaulding J."/>
            <person name="Stalker J."/>
            <person name="Stange-Thomann N."/>
            <person name="Stavropoulos S."/>
            <person name="Stone C."/>
            <person name="Strader C."/>
            <person name="Tesfaye S."/>
            <person name="Thomson T."/>
            <person name="Thoulutsang Y."/>
            <person name="Thoulutsang D."/>
            <person name="Topham K."/>
            <person name="Topping I."/>
            <person name="Tsamla T."/>
            <person name="Vassiliev H."/>
            <person name="Vo A."/>
            <person name="Wangchuk T."/>
            <person name="Wangdi T."/>
            <person name="Weiand M."/>
            <person name="Wilkinson J."/>
            <person name="Wilson A."/>
            <person name="Yadav S."/>
            <person name="Young G."/>
            <person name="Yu Q."/>
            <person name="Zembek L."/>
            <person name="Zhong D."/>
            <person name="Zimmer A."/>
            <person name="Zwirko Z."/>
            <person name="Jaffe D.B."/>
            <person name="Alvarez P."/>
            <person name="Brockman W."/>
            <person name="Butler J."/>
            <person name="Chin C."/>
            <person name="Gnerre S."/>
            <person name="Grabherr M."/>
            <person name="Kleber M."/>
            <person name="Mauceli E."/>
            <person name="MacCallum I."/>
        </authorList>
    </citation>
    <scope>NUCLEOTIDE SEQUENCE [LARGE SCALE GENOMIC DNA]</scope>
    <source>
        <strain evidence="5">MSH-3 / Tucson 14011-0111.49</strain>
    </source>
</reference>
<proteinExistence type="predicted"/>
<evidence type="ECO:0000259" key="3">
    <source>
        <dbReference type="Pfam" id="PF15918"/>
    </source>
</evidence>
<evidence type="ECO:0000256" key="1">
    <source>
        <dbReference type="SAM" id="MobiDB-lite"/>
    </source>
</evidence>
<dbReference type="OMA" id="YWLLANA"/>
<dbReference type="eggNOG" id="ENOG502T9F2">
    <property type="taxonomic scope" value="Eukaryota"/>
</dbReference>
<dbReference type="Pfam" id="PF15918">
    <property type="entry name" value="DUF4744"/>
    <property type="match status" value="1"/>
</dbReference>
<evidence type="ECO:0000256" key="2">
    <source>
        <dbReference type="SAM" id="SignalP"/>
    </source>
</evidence>
<evidence type="ECO:0000313" key="5">
    <source>
        <dbReference type="Proteomes" id="UP000008744"/>
    </source>
</evidence>
<evidence type="ECO:0000313" key="4">
    <source>
        <dbReference type="EMBL" id="EDW28503.1"/>
    </source>
</evidence>
<dbReference type="STRING" id="7234.B4G823"/>
<sequence>MCHGLLWFGFGLALALGHDKQKLMQSLADETRPHDASNLTYLPPVVGVQLQSSKTLLTANGLAKDQWSISAKMVNHLPTRLLLITLLMALGSCHGTQASDEADAKWMAPLKQYGWSASQLKNRVEHGDFTTFELGTPNYQILNPEDEPEYITADQPHYQEMLRRLTSAQSGTDTIDVAVAGGPRIPQPTPNPPIYAQARFKDHLNVPSPRKLQAGIRISHWEKLKKKRSFYDGEEDEDAVEAEPLDEQSLHPKIQMYGRCSLLFVVLLCASGLAHAHFPEYCAECEQEVWEQVPCSHVPTTARPTTARPDSGSTARPPTTTTTVASTTQVSYPTTTGTSAEEITTQPTAYKKCYCECKLGCKEFCRKVATSGPKQQLTQISSTGDYAPGGQIEYTHVHQRKYFPKYGGGAGYAGLVGPVDGPKAYKPYPLVYSEHAAAASSPAANNINAPNYTLEELAQLLSTAYGGKKEYPAPPPPRPQPRAQLQPAPPSVYYSPVYKQQSAGPSIPLRYPSIKVSAAAVASSSGVAVAKVKTPYEEKIAVATPPPSNIYDRTTSYPIVEEHTAYALPQTESYPIAPSQTESYPSITEAYSRQTESYPSQTESYPSRSEEHPLQEPEPNKPSSSFDLAIDNYLKDFGYGNQGRGYADY</sequence>
<dbReference type="OrthoDB" id="8030445at2759"/>
<feature type="region of interest" description="Disordered" evidence="1">
    <location>
        <begin position="466"/>
        <end position="490"/>
    </location>
</feature>
<feature type="chain" id="PRO_5002803238" evidence="2">
    <location>
        <begin position="18"/>
        <end position="649"/>
    </location>
</feature>
<keyword evidence="5" id="KW-1185">Reference proteome</keyword>
<dbReference type="AlphaFoldDB" id="B4G823"/>
<feature type="compositionally biased region" description="Low complexity" evidence="1">
    <location>
        <begin position="481"/>
        <end position="490"/>
    </location>
</feature>
<dbReference type="InterPro" id="IPR031806">
    <property type="entry name" value="DUF4744"/>
</dbReference>
<feature type="signal peptide" evidence="2">
    <location>
        <begin position="1"/>
        <end position="17"/>
    </location>
</feature>
<dbReference type="HOGENOM" id="CLU_422289_0_0_1"/>
<accession>B4G823</accession>
<name>B4G823_DROPE</name>
<feature type="domain" description="DUF4744" evidence="3">
    <location>
        <begin position="579"/>
        <end position="649"/>
    </location>
</feature>
<organism evidence="5">
    <name type="scientific">Drosophila persimilis</name>
    <name type="common">Fruit fly</name>
    <dbReference type="NCBI Taxonomy" id="7234"/>
    <lineage>
        <taxon>Eukaryota</taxon>
        <taxon>Metazoa</taxon>
        <taxon>Ecdysozoa</taxon>
        <taxon>Arthropoda</taxon>
        <taxon>Hexapoda</taxon>
        <taxon>Insecta</taxon>
        <taxon>Pterygota</taxon>
        <taxon>Neoptera</taxon>
        <taxon>Endopterygota</taxon>
        <taxon>Diptera</taxon>
        <taxon>Brachycera</taxon>
        <taxon>Muscomorpha</taxon>
        <taxon>Ephydroidea</taxon>
        <taxon>Drosophilidae</taxon>
        <taxon>Drosophila</taxon>
        <taxon>Sophophora</taxon>
    </lineage>
</organism>
<feature type="compositionally biased region" description="Basic and acidic residues" evidence="1">
    <location>
        <begin position="608"/>
        <end position="619"/>
    </location>
</feature>
<dbReference type="PhylomeDB" id="B4G823"/>
<keyword evidence="2" id="KW-0732">Signal</keyword>
<dbReference type="GO" id="GO:0042600">
    <property type="term" value="C:egg chorion"/>
    <property type="evidence" value="ECO:0007669"/>
    <property type="project" value="EnsemblMetazoa"/>
</dbReference>
<dbReference type="Proteomes" id="UP000008744">
    <property type="component" value="Unassembled WGS sequence"/>
</dbReference>
<feature type="region of interest" description="Disordered" evidence="1">
    <location>
        <begin position="300"/>
        <end position="335"/>
    </location>
</feature>
<feature type="region of interest" description="Disordered" evidence="1">
    <location>
        <begin position="590"/>
        <end position="627"/>
    </location>
</feature>
<gene>
    <name evidence="4" type="primary">Dper\GL18915</name>
    <name evidence="4" type="ORF">Dper_GL18915</name>
</gene>